<accession>A0A433CZ41</accession>
<name>A0A433CZ41_9FUNG</name>
<dbReference type="InterPro" id="IPR011032">
    <property type="entry name" value="GroES-like_sf"/>
</dbReference>
<dbReference type="Proteomes" id="UP000268093">
    <property type="component" value="Unassembled WGS sequence"/>
</dbReference>
<dbReference type="GO" id="GO:0006062">
    <property type="term" value="P:sorbitol catabolic process"/>
    <property type="evidence" value="ECO:0007669"/>
    <property type="project" value="TreeGrafter"/>
</dbReference>
<comment type="similarity">
    <text evidence="2">Belongs to the zinc-containing alcohol dehydrogenase family.</text>
</comment>
<dbReference type="GO" id="GO:0008270">
    <property type="term" value="F:zinc ion binding"/>
    <property type="evidence" value="ECO:0007669"/>
    <property type="project" value="InterPro"/>
</dbReference>
<keyword evidence="8" id="KW-1185">Reference proteome</keyword>
<reference evidence="7 8" key="1">
    <citation type="journal article" date="2018" name="New Phytol.">
        <title>Phylogenomics of Endogonaceae and evolution of mycorrhizas within Mucoromycota.</title>
        <authorList>
            <person name="Chang Y."/>
            <person name="Desiro A."/>
            <person name="Na H."/>
            <person name="Sandor L."/>
            <person name="Lipzen A."/>
            <person name="Clum A."/>
            <person name="Barry K."/>
            <person name="Grigoriev I.V."/>
            <person name="Martin F.M."/>
            <person name="Stajich J.E."/>
            <person name="Smith M.E."/>
            <person name="Bonito G."/>
            <person name="Spatafora J.W."/>
        </authorList>
    </citation>
    <scope>NUCLEOTIDE SEQUENCE [LARGE SCALE GENOMIC DNA]</scope>
    <source>
        <strain evidence="7 8">GMNB39</strain>
    </source>
</reference>
<keyword evidence="4" id="KW-0862">Zinc</keyword>
<sequence>MSTELTNLSAVLYAAYDLRMEKREIPELKTGELAIRTHSNIVQNFGTIACARSTEVQINVRATCICGSDLHYYKDGRLGPRTLSKDKPMILGHESAGIVTKIGEGVKNLKIGM</sequence>
<evidence type="ECO:0000256" key="2">
    <source>
        <dbReference type="ARBA" id="ARBA00008072"/>
    </source>
</evidence>
<dbReference type="PROSITE" id="PS00059">
    <property type="entry name" value="ADH_ZINC"/>
    <property type="match status" value="1"/>
</dbReference>
<comment type="cofactor">
    <cofactor evidence="1">
        <name>Zn(2+)</name>
        <dbReference type="ChEBI" id="CHEBI:29105"/>
    </cofactor>
</comment>
<feature type="domain" description="Alcohol dehydrogenase-like N-terminal" evidence="6">
    <location>
        <begin position="53"/>
        <end position="112"/>
    </location>
</feature>
<dbReference type="Pfam" id="PF08240">
    <property type="entry name" value="ADH_N"/>
    <property type="match status" value="1"/>
</dbReference>
<evidence type="ECO:0000256" key="5">
    <source>
        <dbReference type="ARBA" id="ARBA00023002"/>
    </source>
</evidence>
<dbReference type="InterPro" id="IPR013154">
    <property type="entry name" value="ADH-like_N"/>
</dbReference>
<proteinExistence type="inferred from homology"/>
<evidence type="ECO:0000256" key="1">
    <source>
        <dbReference type="ARBA" id="ARBA00001947"/>
    </source>
</evidence>
<dbReference type="Gene3D" id="3.90.180.10">
    <property type="entry name" value="Medium-chain alcohol dehydrogenases, catalytic domain"/>
    <property type="match status" value="1"/>
</dbReference>
<evidence type="ECO:0000256" key="4">
    <source>
        <dbReference type="ARBA" id="ARBA00022833"/>
    </source>
</evidence>
<dbReference type="AlphaFoldDB" id="A0A433CZ41"/>
<dbReference type="OrthoDB" id="2148442at2759"/>
<dbReference type="PANTHER" id="PTHR43161">
    <property type="entry name" value="SORBITOL DEHYDROGENASE"/>
    <property type="match status" value="1"/>
</dbReference>
<dbReference type="SUPFAM" id="SSF50129">
    <property type="entry name" value="GroES-like"/>
    <property type="match status" value="1"/>
</dbReference>
<keyword evidence="3" id="KW-0479">Metal-binding</keyword>
<dbReference type="PANTHER" id="PTHR43161:SF9">
    <property type="entry name" value="SORBITOL DEHYDROGENASE"/>
    <property type="match status" value="1"/>
</dbReference>
<dbReference type="InterPro" id="IPR002328">
    <property type="entry name" value="ADH_Zn_CS"/>
</dbReference>
<gene>
    <name evidence="7" type="ORF">BC936DRAFT_136657</name>
</gene>
<evidence type="ECO:0000256" key="3">
    <source>
        <dbReference type="ARBA" id="ARBA00022723"/>
    </source>
</evidence>
<evidence type="ECO:0000259" key="6">
    <source>
        <dbReference type="Pfam" id="PF08240"/>
    </source>
</evidence>
<evidence type="ECO:0000313" key="8">
    <source>
        <dbReference type="Proteomes" id="UP000268093"/>
    </source>
</evidence>
<keyword evidence="5" id="KW-0560">Oxidoreductase</keyword>
<comment type="caution">
    <text evidence="7">The sequence shown here is derived from an EMBL/GenBank/DDBJ whole genome shotgun (WGS) entry which is preliminary data.</text>
</comment>
<protein>
    <submittedName>
        <fullName evidence="7">Chaperonin 10-like protein</fullName>
    </submittedName>
</protein>
<organism evidence="7 8">
    <name type="scientific">Jimgerdemannia flammicorona</name>
    <dbReference type="NCBI Taxonomy" id="994334"/>
    <lineage>
        <taxon>Eukaryota</taxon>
        <taxon>Fungi</taxon>
        <taxon>Fungi incertae sedis</taxon>
        <taxon>Mucoromycota</taxon>
        <taxon>Mucoromycotina</taxon>
        <taxon>Endogonomycetes</taxon>
        <taxon>Endogonales</taxon>
        <taxon>Endogonaceae</taxon>
        <taxon>Jimgerdemannia</taxon>
    </lineage>
</organism>
<dbReference type="GO" id="GO:0003939">
    <property type="term" value="F:L-iditol 2-dehydrogenase (NAD+) activity"/>
    <property type="evidence" value="ECO:0007669"/>
    <property type="project" value="TreeGrafter"/>
</dbReference>
<dbReference type="EMBL" id="RBNI01010190">
    <property type="protein sequence ID" value="RUP43838.1"/>
    <property type="molecule type" value="Genomic_DNA"/>
</dbReference>
<evidence type="ECO:0000313" key="7">
    <source>
        <dbReference type="EMBL" id="RUP43838.1"/>
    </source>
</evidence>